<accession>A0AAX4IID6</accession>
<protein>
    <submittedName>
        <fullName evidence="2">Uncharacterized protein</fullName>
    </submittedName>
</protein>
<dbReference type="GeneID" id="87944755"/>
<name>A0AAX4IID6_9PEZI</name>
<gene>
    <name evidence="2" type="ORF">CDEST_08252</name>
</gene>
<proteinExistence type="predicted"/>
<evidence type="ECO:0000313" key="3">
    <source>
        <dbReference type="Proteomes" id="UP001322277"/>
    </source>
</evidence>
<organism evidence="2 3">
    <name type="scientific">Colletotrichum destructivum</name>
    <dbReference type="NCBI Taxonomy" id="34406"/>
    <lineage>
        <taxon>Eukaryota</taxon>
        <taxon>Fungi</taxon>
        <taxon>Dikarya</taxon>
        <taxon>Ascomycota</taxon>
        <taxon>Pezizomycotina</taxon>
        <taxon>Sordariomycetes</taxon>
        <taxon>Hypocreomycetidae</taxon>
        <taxon>Glomerellales</taxon>
        <taxon>Glomerellaceae</taxon>
        <taxon>Colletotrichum</taxon>
        <taxon>Colletotrichum destructivum species complex</taxon>
    </lineage>
</organism>
<sequence>MATSSFVALNSFTGQCRPHRRPPEAYLDRCSLFICPARHIKVGCPLNLQQCLGSTRAVAGRENASLISPPSSSTPSTSLFVAPHA</sequence>
<dbReference type="KEGG" id="cdet:87944755"/>
<dbReference type="EMBL" id="CP137309">
    <property type="protein sequence ID" value="WQF83238.1"/>
    <property type="molecule type" value="Genomic_DNA"/>
</dbReference>
<dbReference type="RefSeq" id="XP_062780462.1">
    <property type="nucleotide sequence ID" value="XM_062924411.1"/>
</dbReference>
<evidence type="ECO:0000313" key="2">
    <source>
        <dbReference type="EMBL" id="WQF83238.1"/>
    </source>
</evidence>
<feature type="compositionally biased region" description="Low complexity" evidence="1">
    <location>
        <begin position="68"/>
        <end position="78"/>
    </location>
</feature>
<evidence type="ECO:0000256" key="1">
    <source>
        <dbReference type="SAM" id="MobiDB-lite"/>
    </source>
</evidence>
<reference evidence="3" key="1">
    <citation type="journal article" date="2023" name="bioRxiv">
        <title>Complete genome of the Medicago anthracnose fungus, Colletotrichum destructivum, reveals a mini-chromosome-like region within a core chromosome.</title>
        <authorList>
            <person name="Lapalu N."/>
            <person name="Simon A."/>
            <person name="Lu A."/>
            <person name="Plaumann P.-L."/>
            <person name="Amselem J."/>
            <person name="Pigne S."/>
            <person name="Auger A."/>
            <person name="Koch C."/>
            <person name="Dallery J.-F."/>
            <person name="O'Connell R.J."/>
        </authorList>
    </citation>
    <scope>NUCLEOTIDE SEQUENCE [LARGE SCALE GENOMIC DNA]</scope>
    <source>
        <strain evidence="3">CBS 520.97</strain>
    </source>
</reference>
<keyword evidence="3" id="KW-1185">Reference proteome</keyword>
<dbReference type="Proteomes" id="UP001322277">
    <property type="component" value="Chromosome 5"/>
</dbReference>
<dbReference type="AlphaFoldDB" id="A0AAX4IID6"/>
<feature type="region of interest" description="Disordered" evidence="1">
    <location>
        <begin position="65"/>
        <end position="85"/>
    </location>
</feature>